<evidence type="ECO:0000256" key="3">
    <source>
        <dbReference type="ARBA" id="ARBA00022692"/>
    </source>
</evidence>
<evidence type="ECO:0000256" key="5">
    <source>
        <dbReference type="ARBA" id="ARBA00023002"/>
    </source>
</evidence>
<dbReference type="KEGG" id="ppd:Ppro_0336"/>
<evidence type="ECO:0000256" key="1">
    <source>
        <dbReference type="ARBA" id="ARBA00004651"/>
    </source>
</evidence>
<gene>
    <name evidence="10" type="ordered locus">Ppro_0336</name>
</gene>
<dbReference type="RefSeq" id="WP_011734284.1">
    <property type="nucleotide sequence ID" value="NC_008609.1"/>
</dbReference>
<organism evidence="10 11">
    <name type="scientific">Pelobacter propionicus (strain DSM 2379 / NBRC 103807 / OttBd1)</name>
    <dbReference type="NCBI Taxonomy" id="338966"/>
    <lineage>
        <taxon>Bacteria</taxon>
        <taxon>Pseudomonadati</taxon>
        <taxon>Thermodesulfobacteriota</taxon>
        <taxon>Desulfuromonadia</taxon>
        <taxon>Desulfuromonadales</taxon>
        <taxon>Desulfuromonadaceae</taxon>
        <taxon>Pelobacter</taxon>
    </lineage>
</organism>
<dbReference type="InterPro" id="IPR052175">
    <property type="entry name" value="ComplexI-like_HydComp"/>
</dbReference>
<evidence type="ECO:0000256" key="4">
    <source>
        <dbReference type="ARBA" id="ARBA00022989"/>
    </source>
</evidence>
<feature type="transmembrane region" description="Helical" evidence="8">
    <location>
        <begin position="280"/>
        <end position="302"/>
    </location>
</feature>
<feature type="transmembrane region" description="Helical" evidence="8">
    <location>
        <begin position="121"/>
        <end position="138"/>
    </location>
</feature>
<feature type="transmembrane region" description="Helical" evidence="8">
    <location>
        <begin position="648"/>
        <end position="664"/>
    </location>
</feature>
<keyword evidence="6 8" id="KW-0472">Membrane</keyword>
<keyword evidence="3 7" id="KW-0812">Transmembrane</keyword>
<dbReference type="PANTHER" id="PTHR42682">
    <property type="entry name" value="HYDROGENASE-4 COMPONENT F"/>
    <property type="match status" value="1"/>
</dbReference>
<proteinExistence type="predicted"/>
<dbReference type="PRINTS" id="PR01437">
    <property type="entry name" value="NUOXDRDTASE4"/>
</dbReference>
<feature type="transmembrane region" description="Helical" evidence="8">
    <location>
        <begin position="431"/>
        <end position="461"/>
    </location>
</feature>
<comment type="subcellular location">
    <subcellularLocation>
        <location evidence="1">Cell membrane</location>
        <topology evidence="1">Multi-pass membrane protein</topology>
    </subcellularLocation>
    <subcellularLocation>
        <location evidence="7">Membrane</location>
        <topology evidence="7">Multi-pass membrane protein</topology>
    </subcellularLocation>
</comment>
<dbReference type="GO" id="GO:0008137">
    <property type="term" value="F:NADH dehydrogenase (ubiquinone) activity"/>
    <property type="evidence" value="ECO:0007669"/>
    <property type="project" value="InterPro"/>
</dbReference>
<dbReference type="GO" id="GO:0042773">
    <property type="term" value="P:ATP synthesis coupled electron transport"/>
    <property type="evidence" value="ECO:0007669"/>
    <property type="project" value="InterPro"/>
</dbReference>
<evidence type="ECO:0000256" key="7">
    <source>
        <dbReference type="RuleBase" id="RU000320"/>
    </source>
</evidence>
<feature type="transmembrane region" description="Helical" evidence="8">
    <location>
        <begin position="82"/>
        <end position="109"/>
    </location>
</feature>
<feature type="transmembrane region" description="Helical" evidence="8">
    <location>
        <begin position="473"/>
        <end position="494"/>
    </location>
</feature>
<name>A1AKV0_PELPD</name>
<evidence type="ECO:0000313" key="10">
    <source>
        <dbReference type="EMBL" id="ABK97970.1"/>
    </source>
</evidence>
<dbReference type="HOGENOM" id="CLU_007100_8_1_7"/>
<dbReference type="EMBL" id="CP000482">
    <property type="protein sequence ID" value="ABK97970.1"/>
    <property type="molecule type" value="Genomic_DNA"/>
</dbReference>
<keyword evidence="4 8" id="KW-1133">Transmembrane helix</keyword>
<dbReference type="GO" id="GO:0005886">
    <property type="term" value="C:plasma membrane"/>
    <property type="evidence" value="ECO:0007669"/>
    <property type="project" value="UniProtKB-SubCell"/>
</dbReference>
<dbReference type="PANTHER" id="PTHR42682:SF3">
    <property type="entry name" value="FORMATE HYDROGENLYASE SUBUNIT 3-RELATED"/>
    <property type="match status" value="1"/>
</dbReference>
<keyword evidence="5 10" id="KW-0560">Oxidoreductase</keyword>
<keyword evidence="2" id="KW-1003">Cell membrane</keyword>
<protein>
    <submittedName>
        <fullName evidence="10">NADH dehydrogenase (Quinone)</fullName>
        <ecNumber evidence="10">1.6.99.5</ecNumber>
    </submittedName>
</protein>
<feature type="transmembrane region" description="Helical" evidence="8">
    <location>
        <begin position="174"/>
        <end position="195"/>
    </location>
</feature>
<dbReference type="AlphaFoldDB" id="A1AKV0"/>
<feature type="transmembrane region" description="Helical" evidence="8">
    <location>
        <begin position="250"/>
        <end position="268"/>
    </location>
</feature>
<feature type="transmembrane region" description="Helical" evidence="8">
    <location>
        <begin position="339"/>
        <end position="369"/>
    </location>
</feature>
<feature type="transmembrane region" description="Helical" evidence="8">
    <location>
        <begin position="12"/>
        <end position="31"/>
    </location>
</feature>
<accession>A1AKV0</accession>
<feature type="transmembrane region" description="Helical" evidence="8">
    <location>
        <begin position="532"/>
        <end position="550"/>
    </location>
</feature>
<dbReference type="InterPro" id="IPR001750">
    <property type="entry name" value="ND/Mrp_TM"/>
</dbReference>
<dbReference type="eggNOG" id="COG0651">
    <property type="taxonomic scope" value="Bacteria"/>
</dbReference>
<dbReference type="GO" id="GO:0016491">
    <property type="term" value="F:oxidoreductase activity"/>
    <property type="evidence" value="ECO:0007669"/>
    <property type="project" value="UniProtKB-KW"/>
</dbReference>
<evidence type="ECO:0000259" key="9">
    <source>
        <dbReference type="Pfam" id="PF00361"/>
    </source>
</evidence>
<dbReference type="Pfam" id="PF00361">
    <property type="entry name" value="Proton_antipo_M"/>
    <property type="match status" value="1"/>
</dbReference>
<dbReference type="InterPro" id="IPR003918">
    <property type="entry name" value="NADH_UbQ_OxRdtase"/>
</dbReference>
<dbReference type="OrthoDB" id="9805769at2"/>
<reference evidence="10 11" key="1">
    <citation type="submission" date="2006-10" db="EMBL/GenBank/DDBJ databases">
        <title>Complete sequence of chromosome of Pelobacter propionicus DSM 2379.</title>
        <authorList>
            <consortium name="US DOE Joint Genome Institute"/>
            <person name="Copeland A."/>
            <person name="Lucas S."/>
            <person name="Lapidus A."/>
            <person name="Barry K."/>
            <person name="Detter J.C."/>
            <person name="Glavina del Rio T."/>
            <person name="Hammon N."/>
            <person name="Israni S."/>
            <person name="Dalin E."/>
            <person name="Tice H."/>
            <person name="Pitluck S."/>
            <person name="Saunders E."/>
            <person name="Brettin T."/>
            <person name="Bruce D."/>
            <person name="Han C."/>
            <person name="Tapia R."/>
            <person name="Schmutz J."/>
            <person name="Larimer F."/>
            <person name="Land M."/>
            <person name="Hauser L."/>
            <person name="Kyrpides N."/>
            <person name="Kim E."/>
            <person name="Lovley D."/>
            <person name="Richardson P."/>
        </authorList>
    </citation>
    <scope>NUCLEOTIDE SEQUENCE [LARGE SCALE GENOMIC DNA]</scope>
    <source>
        <strain evidence="11">DSM 2379 / NBRC 103807 / OttBd1</strain>
    </source>
</reference>
<feature type="transmembrane region" description="Helical" evidence="8">
    <location>
        <begin position="207"/>
        <end position="229"/>
    </location>
</feature>
<feature type="transmembrane region" description="Helical" evidence="8">
    <location>
        <begin position="144"/>
        <end position="162"/>
    </location>
</feature>
<evidence type="ECO:0000256" key="6">
    <source>
        <dbReference type="ARBA" id="ARBA00023136"/>
    </source>
</evidence>
<feature type="transmembrane region" description="Helical" evidence="8">
    <location>
        <begin position="390"/>
        <end position="411"/>
    </location>
</feature>
<evidence type="ECO:0000256" key="8">
    <source>
        <dbReference type="SAM" id="Phobius"/>
    </source>
</evidence>
<feature type="domain" description="NADH:quinone oxidoreductase/Mrp antiporter transmembrane" evidence="9">
    <location>
        <begin position="142"/>
        <end position="431"/>
    </location>
</feature>
<keyword evidence="11" id="KW-1185">Reference proteome</keyword>
<feature type="transmembrane region" description="Helical" evidence="8">
    <location>
        <begin position="309"/>
        <end position="333"/>
    </location>
</feature>
<dbReference type="Proteomes" id="UP000006732">
    <property type="component" value="Chromosome"/>
</dbReference>
<sequence length="665" mass="70647">MFYAPQVGGDPAFLAIVAALAMGCAGLPGLFMRTPGPGQILATGITILASLAGIPAALMLLFSDRVPAYVLEWGLPFGPCELAIDPLSAFFLLPVFLVAGAGSLFALGYWPATKNRGSEPMLTFFYGLLASSMAILLMARNSAFFLMVWEVMALSAYFLLVTEHGREDVRRAGIVYLVATHCGTAALFVYFSLLASSSGSFLLPPAGSLSALPAASLAIALAAFIGFGAKGGIMPLHIWLPSAHANAPSHVSAMMSGVMLKMGLYGIFRTLTFFRDPPLSWGAFLALTGIASALLGISFAVAQCDLKRLLACSSIENIGIITTGLGVAMMGISSHNTTLAYLGMAGAMLHILNHSLFKPLLFLGSGAIIHASGTRDMNLMGGLAKGMPKTAFLVLVGSLAICGIPPLNGFVSEFLLYLGFFSQLQAASLTFLVLLAPLLALVGGLALIAFTKLYCCIFLGVPRNVEAGHTHEAGPAMLIPLALLALLCLLVGLLPQYGLRLVEPALALFVPPGASATLSLGYALTLEQLSQLGLFLLLVSALVFFFWRMLLARAPQASGPTWGCGYQRGTARIQYTATSFSEYAVSVFNGFIRQRIQRPALAGLFPLTADCVDRPTETVLDRIIAPLFTLAGLLFAFLMRLQHGRMHVYMIYIFATLLILMLWAH</sequence>
<evidence type="ECO:0000313" key="11">
    <source>
        <dbReference type="Proteomes" id="UP000006732"/>
    </source>
</evidence>
<feature type="transmembrane region" description="Helical" evidence="8">
    <location>
        <begin position="40"/>
        <end position="62"/>
    </location>
</feature>
<feature type="transmembrane region" description="Helical" evidence="8">
    <location>
        <begin position="506"/>
        <end position="525"/>
    </location>
</feature>
<dbReference type="STRING" id="338966.Ppro_0336"/>
<dbReference type="EC" id="1.6.99.5" evidence="10"/>
<evidence type="ECO:0000256" key="2">
    <source>
        <dbReference type="ARBA" id="ARBA00022475"/>
    </source>
</evidence>
<feature type="transmembrane region" description="Helical" evidence="8">
    <location>
        <begin position="623"/>
        <end position="641"/>
    </location>
</feature>